<evidence type="ECO:0000313" key="5">
    <source>
        <dbReference type="EMBL" id="XDI06301.1"/>
    </source>
</evidence>
<dbReference type="GO" id="GO:0030246">
    <property type="term" value="F:carbohydrate binding"/>
    <property type="evidence" value="ECO:0007669"/>
    <property type="project" value="TreeGrafter"/>
</dbReference>
<dbReference type="PANTHER" id="PTHR30036">
    <property type="entry name" value="D-XYLOSE-BINDING PERIPLASMIC PROTEIN"/>
    <property type="match status" value="1"/>
</dbReference>
<dbReference type="PROSITE" id="PS51257">
    <property type="entry name" value="PROKAR_LIPOPROTEIN"/>
    <property type="match status" value="1"/>
</dbReference>
<feature type="domain" description="Periplasmic binding protein" evidence="4">
    <location>
        <begin position="43"/>
        <end position="329"/>
    </location>
</feature>
<dbReference type="Pfam" id="PF13407">
    <property type="entry name" value="Peripla_BP_4"/>
    <property type="match status" value="1"/>
</dbReference>
<name>A0AB39BIU4_9MICO</name>
<dbReference type="InterPro" id="IPR050555">
    <property type="entry name" value="Bact_Solute-Bind_Prot2"/>
</dbReference>
<dbReference type="CDD" id="cd19994">
    <property type="entry name" value="PBP1_ChvE"/>
    <property type="match status" value="1"/>
</dbReference>
<feature type="chain" id="PRO_5044302209" evidence="3">
    <location>
        <begin position="21"/>
        <end position="377"/>
    </location>
</feature>
<dbReference type="GO" id="GO:0030288">
    <property type="term" value="C:outer membrane-bounded periplasmic space"/>
    <property type="evidence" value="ECO:0007669"/>
    <property type="project" value="TreeGrafter"/>
</dbReference>
<gene>
    <name evidence="5" type="primary">chvE</name>
    <name evidence="5" type="ORF">ABFY20_04170</name>
</gene>
<evidence type="ECO:0000259" key="4">
    <source>
        <dbReference type="Pfam" id="PF13407"/>
    </source>
</evidence>
<feature type="signal peptide" evidence="3">
    <location>
        <begin position="1"/>
        <end position="20"/>
    </location>
</feature>
<dbReference type="InterPro" id="IPR025997">
    <property type="entry name" value="SBP_2_dom"/>
</dbReference>
<dbReference type="InterPro" id="IPR028082">
    <property type="entry name" value="Peripla_BP_I"/>
</dbReference>
<evidence type="ECO:0000256" key="2">
    <source>
        <dbReference type="ARBA" id="ARBA00022729"/>
    </source>
</evidence>
<protein>
    <submittedName>
        <fullName evidence="5">Multiple monosaccharide ABC transporter substrate-binding protein</fullName>
    </submittedName>
</protein>
<dbReference type="InterPro" id="IPR049784">
    <property type="entry name" value="ChvE-like"/>
</dbReference>
<evidence type="ECO:0000256" key="1">
    <source>
        <dbReference type="ARBA" id="ARBA00004196"/>
    </source>
</evidence>
<organism evidence="5">
    <name type="scientific">Herbiconiux sp. A18JL235</name>
    <dbReference type="NCBI Taxonomy" id="3152363"/>
    <lineage>
        <taxon>Bacteria</taxon>
        <taxon>Bacillati</taxon>
        <taxon>Actinomycetota</taxon>
        <taxon>Actinomycetes</taxon>
        <taxon>Micrococcales</taxon>
        <taxon>Microbacteriaceae</taxon>
        <taxon>Herbiconiux</taxon>
    </lineage>
</organism>
<comment type="subcellular location">
    <subcellularLocation>
        <location evidence="1">Cell envelope</location>
    </subcellularLocation>
</comment>
<dbReference type="EMBL" id="CP162511">
    <property type="protein sequence ID" value="XDI06301.1"/>
    <property type="molecule type" value="Genomic_DNA"/>
</dbReference>
<dbReference type="RefSeq" id="WP_368498684.1">
    <property type="nucleotide sequence ID" value="NZ_CP162511.1"/>
</dbReference>
<dbReference type="SUPFAM" id="SSF53822">
    <property type="entry name" value="Periplasmic binding protein-like I"/>
    <property type="match status" value="1"/>
</dbReference>
<dbReference type="Gene3D" id="3.40.50.2300">
    <property type="match status" value="2"/>
</dbReference>
<sequence>MKIKTLLAGVAAGALMVSLAACSSGGSGSTDSSGGGSGDGGLIGVAMPTKSSERWIQDGNAVKEQLEAAGYTVDLQYAEDDIPTQVSQIENMITKGAEALIVASIDGTTLTSVLQEAADSDIPVIAYDRLIRDTENVDYYASFDNYKVGVQQANSVLNGLGLVDLEGKATDGAPAGPFNIELFAGSPDDNNATFFWNGAIDTLQPYIDKGTLVVKSGQEDFEQAATLRWDGETAQKRMENILTSTYSDGSKVNAVLSPYDGISRGIISALTDAGYTVGAEWPVISGQDAELDSVKAIEAGEQYATIFKDTRNLAKVAVDMATALLEGNEPETNNTTDYDNGVKVVPSYLLESQIVVKDNIEDVLVKSGYWTEDEIKG</sequence>
<reference evidence="5" key="1">
    <citation type="submission" date="2024-05" db="EMBL/GenBank/DDBJ databases">
        <title>Herbiconiux sp. A18JL235.</title>
        <authorList>
            <person name="Zhang G."/>
        </authorList>
    </citation>
    <scope>NUCLEOTIDE SEQUENCE</scope>
    <source>
        <strain evidence="5">A18JL235</strain>
    </source>
</reference>
<evidence type="ECO:0000256" key="3">
    <source>
        <dbReference type="SAM" id="SignalP"/>
    </source>
</evidence>
<accession>A0AB39BIU4</accession>
<proteinExistence type="predicted"/>
<dbReference type="AlphaFoldDB" id="A0AB39BIU4"/>
<dbReference type="NCBIfam" id="NF040907">
    <property type="entry name" value="ChvE"/>
    <property type="match status" value="1"/>
</dbReference>
<keyword evidence="2 3" id="KW-0732">Signal</keyword>
<dbReference type="PANTHER" id="PTHR30036:SF1">
    <property type="entry name" value="D-XYLOSE-BINDING PERIPLASMIC PROTEIN"/>
    <property type="match status" value="1"/>
</dbReference>